<dbReference type="EMBL" id="KN835224">
    <property type="protein sequence ID" value="KIK42990.1"/>
    <property type="molecule type" value="Genomic_DNA"/>
</dbReference>
<evidence type="ECO:0000313" key="2">
    <source>
        <dbReference type="EMBL" id="KIK42990.1"/>
    </source>
</evidence>
<sequence>MPWARSHLRLCRKKYISVATYVHTPTTTKILCAPLSLCSPSLIVTSSLLLERLVLLPSSSTHSHTQHFDLVNKPARKRVARIQVCLGNFVDVQTIRDPILCDTCDSMWFDVNSPFVIFVSSLLVLLMVPFFICVCKYSSRVPPLLL</sequence>
<reference evidence="3" key="2">
    <citation type="submission" date="2015-01" db="EMBL/GenBank/DDBJ databases">
        <title>Evolutionary Origins and Diversification of the Mycorrhizal Mutualists.</title>
        <authorList>
            <consortium name="DOE Joint Genome Institute"/>
            <consortium name="Mycorrhizal Genomics Consortium"/>
            <person name="Kohler A."/>
            <person name="Kuo A."/>
            <person name="Nagy L.G."/>
            <person name="Floudas D."/>
            <person name="Copeland A."/>
            <person name="Barry K.W."/>
            <person name="Cichocki N."/>
            <person name="Veneault-Fourrey C."/>
            <person name="LaButti K."/>
            <person name="Lindquist E.A."/>
            <person name="Lipzen A."/>
            <person name="Lundell T."/>
            <person name="Morin E."/>
            <person name="Murat C."/>
            <person name="Riley R."/>
            <person name="Ohm R."/>
            <person name="Sun H."/>
            <person name="Tunlid A."/>
            <person name="Henrissat B."/>
            <person name="Grigoriev I.V."/>
            <person name="Hibbett D.S."/>
            <person name="Martin F."/>
        </authorList>
    </citation>
    <scope>NUCLEOTIDE SEQUENCE [LARGE SCALE GENOMIC DNA]</scope>
    <source>
        <strain evidence="3">UH-Slu-Lm8-n1</strain>
    </source>
</reference>
<gene>
    <name evidence="2" type="ORF">CY34DRAFT_741597</name>
</gene>
<accession>A0A0C9ZZD5</accession>
<feature type="transmembrane region" description="Helical" evidence="1">
    <location>
        <begin position="115"/>
        <end position="135"/>
    </location>
</feature>
<keyword evidence="1" id="KW-0812">Transmembrane</keyword>
<dbReference type="HOGENOM" id="CLU_1778699_0_0_1"/>
<dbReference type="AlphaFoldDB" id="A0A0C9ZZD5"/>
<dbReference type="OrthoDB" id="10449226at2759"/>
<evidence type="ECO:0000256" key="1">
    <source>
        <dbReference type="SAM" id="Phobius"/>
    </source>
</evidence>
<dbReference type="InParanoid" id="A0A0C9ZZD5"/>
<keyword evidence="3" id="KW-1185">Reference proteome</keyword>
<keyword evidence="1" id="KW-0472">Membrane</keyword>
<dbReference type="Proteomes" id="UP000054485">
    <property type="component" value="Unassembled WGS sequence"/>
</dbReference>
<proteinExistence type="predicted"/>
<name>A0A0C9ZZD5_9AGAM</name>
<evidence type="ECO:0000313" key="3">
    <source>
        <dbReference type="Proteomes" id="UP000054485"/>
    </source>
</evidence>
<reference evidence="2 3" key="1">
    <citation type="submission" date="2014-04" db="EMBL/GenBank/DDBJ databases">
        <authorList>
            <consortium name="DOE Joint Genome Institute"/>
            <person name="Kuo A."/>
            <person name="Ruytinx J."/>
            <person name="Rineau F."/>
            <person name="Colpaert J."/>
            <person name="Kohler A."/>
            <person name="Nagy L.G."/>
            <person name="Floudas D."/>
            <person name="Copeland A."/>
            <person name="Barry K.W."/>
            <person name="Cichocki N."/>
            <person name="Veneault-Fourrey C."/>
            <person name="LaButti K."/>
            <person name="Lindquist E.A."/>
            <person name="Lipzen A."/>
            <person name="Lundell T."/>
            <person name="Morin E."/>
            <person name="Murat C."/>
            <person name="Sun H."/>
            <person name="Tunlid A."/>
            <person name="Henrissat B."/>
            <person name="Grigoriev I.V."/>
            <person name="Hibbett D.S."/>
            <person name="Martin F."/>
            <person name="Nordberg H.P."/>
            <person name="Cantor M.N."/>
            <person name="Hua S.X."/>
        </authorList>
    </citation>
    <scope>NUCLEOTIDE SEQUENCE [LARGE SCALE GENOMIC DNA]</scope>
    <source>
        <strain evidence="2 3">UH-Slu-Lm8-n1</strain>
    </source>
</reference>
<protein>
    <submittedName>
        <fullName evidence="2">Uncharacterized protein</fullName>
    </submittedName>
</protein>
<organism evidence="2 3">
    <name type="scientific">Suillus luteus UH-Slu-Lm8-n1</name>
    <dbReference type="NCBI Taxonomy" id="930992"/>
    <lineage>
        <taxon>Eukaryota</taxon>
        <taxon>Fungi</taxon>
        <taxon>Dikarya</taxon>
        <taxon>Basidiomycota</taxon>
        <taxon>Agaricomycotina</taxon>
        <taxon>Agaricomycetes</taxon>
        <taxon>Agaricomycetidae</taxon>
        <taxon>Boletales</taxon>
        <taxon>Suillineae</taxon>
        <taxon>Suillaceae</taxon>
        <taxon>Suillus</taxon>
    </lineage>
</organism>
<keyword evidence="1" id="KW-1133">Transmembrane helix</keyword>